<evidence type="ECO:0000313" key="2">
    <source>
        <dbReference type="EMBL" id="RDW63588.1"/>
    </source>
</evidence>
<dbReference type="OrthoDB" id="5125733at2759"/>
<dbReference type="STRING" id="1849047.A0A3D8QPI1"/>
<dbReference type="EMBL" id="PDLM01000013">
    <property type="protein sequence ID" value="RDW63588.1"/>
    <property type="molecule type" value="Genomic_DNA"/>
</dbReference>
<evidence type="ECO:0000259" key="1">
    <source>
        <dbReference type="Pfam" id="PF06985"/>
    </source>
</evidence>
<gene>
    <name evidence="2" type="ORF">BP6252_11133</name>
</gene>
<dbReference type="AlphaFoldDB" id="A0A3D8QPI1"/>
<reference evidence="2 3" key="1">
    <citation type="journal article" date="2018" name="IMA Fungus">
        <title>IMA Genome-F 9: Draft genome sequence of Annulohypoxylon stygium, Aspergillus mulundensis, Berkeleyomyces basicola (syn. Thielaviopsis basicola), Ceratocystis smalleyi, two Cercospora beticola strains, Coleophoma cylindrospora, Fusarium fracticaudum, Phialophora cf. hyalina, and Morchella septimelata.</title>
        <authorList>
            <person name="Wingfield B.D."/>
            <person name="Bills G.F."/>
            <person name="Dong Y."/>
            <person name="Huang W."/>
            <person name="Nel W.J."/>
            <person name="Swalarsk-Parry B.S."/>
            <person name="Vaghefi N."/>
            <person name="Wilken P.M."/>
            <person name="An Z."/>
            <person name="de Beer Z.W."/>
            <person name="De Vos L."/>
            <person name="Chen L."/>
            <person name="Duong T.A."/>
            <person name="Gao Y."/>
            <person name="Hammerbacher A."/>
            <person name="Kikkert J.R."/>
            <person name="Li Y."/>
            <person name="Li H."/>
            <person name="Li K."/>
            <person name="Li Q."/>
            <person name="Liu X."/>
            <person name="Ma X."/>
            <person name="Naidoo K."/>
            <person name="Pethybridge S.J."/>
            <person name="Sun J."/>
            <person name="Steenkamp E.T."/>
            <person name="van der Nest M.A."/>
            <person name="van Wyk S."/>
            <person name="Wingfield M.J."/>
            <person name="Xiong C."/>
            <person name="Yue Q."/>
            <person name="Zhang X."/>
        </authorList>
    </citation>
    <scope>NUCLEOTIDE SEQUENCE [LARGE SCALE GENOMIC DNA]</scope>
    <source>
        <strain evidence="2 3">BP6252</strain>
    </source>
</reference>
<accession>A0A3D8QPI1</accession>
<proteinExistence type="predicted"/>
<dbReference type="Pfam" id="PF06985">
    <property type="entry name" value="HET"/>
    <property type="match status" value="1"/>
</dbReference>
<dbReference type="Proteomes" id="UP000256645">
    <property type="component" value="Unassembled WGS sequence"/>
</dbReference>
<protein>
    <recommendedName>
        <fullName evidence="1">Heterokaryon incompatibility domain-containing protein</fullName>
    </recommendedName>
</protein>
<name>A0A3D8QPI1_9HELO</name>
<dbReference type="InterPro" id="IPR010730">
    <property type="entry name" value="HET"/>
</dbReference>
<feature type="domain" description="Heterokaryon incompatibility" evidence="1">
    <location>
        <begin position="341"/>
        <end position="495"/>
    </location>
</feature>
<dbReference type="PANTHER" id="PTHR33112">
    <property type="entry name" value="DOMAIN PROTEIN, PUTATIVE-RELATED"/>
    <property type="match status" value="1"/>
</dbReference>
<comment type="caution">
    <text evidence="2">The sequence shown here is derived from an EMBL/GenBank/DDBJ whole genome shotgun (WGS) entry which is preliminary data.</text>
</comment>
<keyword evidence="3" id="KW-1185">Reference proteome</keyword>
<dbReference type="PANTHER" id="PTHR33112:SF16">
    <property type="entry name" value="HETEROKARYON INCOMPATIBILITY DOMAIN-CONTAINING PROTEIN"/>
    <property type="match status" value="1"/>
</dbReference>
<organism evidence="2 3">
    <name type="scientific">Coleophoma cylindrospora</name>
    <dbReference type="NCBI Taxonomy" id="1849047"/>
    <lineage>
        <taxon>Eukaryota</taxon>
        <taxon>Fungi</taxon>
        <taxon>Dikarya</taxon>
        <taxon>Ascomycota</taxon>
        <taxon>Pezizomycotina</taxon>
        <taxon>Leotiomycetes</taxon>
        <taxon>Helotiales</taxon>
        <taxon>Dermateaceae</taxon>
        <taxon>Coleophoma</taxon>
    </lineage>
</organism>
<sequence length="862" mass="97162">MKCEACNILAFQPLDKVQKLALSQSSFDQTLGTSLAISRKAVTVAASSAKGLNWGIKNALAVLPPRFRSTIGKPGQPGNVDTLHNSVYVLHPNLESLELSAATGCVFCRLIWGGLKEPCPQESYEKRDISEDVRLYLSAYRSFGPERSLSRLTDQYITVECGPDRSMSLEITAAAVEPLNTPSPARARDGLLNRAVRGFPNTKLNKNGTVKVDLNHVDLNKLDFKLGHGKPGHTNIGLSVNQKGKTRGQMIANLEVMNSLPGAVEQTTDYELSELDDEHTGSKANMRRAITWLNICLRTHDVCTYTTDPYTPLPTRVIDLGPPNGSQVPYIYRSNGEHARYCTLSHRWAGNSVVKTMTENLWLHETHLPLHDLSTTFIEAIEVCRELCVRYLWIDSLCIIQDSREDWEIESSKMGSYYWNSFFTIAADHATEEYQGCFRWRDPCEIQPCFIAFTFPQDINMFIGGARVTPRIQEKTDWRHKPYSILDTRSWILQERILSPRTLFFGENQLSFSCTSMRASENIPEGLDRSAMKVQAPFEEFQRKIRVNAISSTYQAFSPFENASTQWPASIVKINPQLGQVLTSIDPQADMPVHPHLRDLYDNWYDLLIEYNKRSITQTSDVLPAISGLAIRFQQTIGDTYLAGLWSGDLKGGLLWNVDGTAQRSTTYRAPSWSWASLRACRLRMNYIHENVTNANLCDIYNVDVKTRGANAFGEVVQGELYIKGFLKKATAISPPKYIDIEMSRSEEPDKDVRYGEDGDPVFRELVDNLHMEEGKTAFLQDPETGEQLSHYNPDGVSDYNPQEVWCLPLVVQKGIFGAETALSLVLKPSPWEQGTWYRVGFARIPKLDWFGDSESCDIVIV</sequence>
<evidence type="ECO:0000313" key="3">
    <source>
        <dbReference type="Proteomes" id="UP000256645"/>
    </source>
</evidence>